<name>A0ABY1LVG5_9BACL</name>
<protein>
    <submittedName>
        <fullName evidence="3">Glycosyl hydrolase family 65, N-terminal domain</fullName>
    </submittedName>
</protein>
<reference evidence="3 4" key="1">
    <citation type="submission" date="2017-04" db="EMBL/GenBank/DDBJ databases">
        <authorList>
            <person name="Varghese N."/>
            <person name="Submissions S."/>
        </authorList>
    </citation>
    <scope>NUCLEOTIDE SEQUENCE [LARGE SCALE GENOMIC DNA]</scope>
    <source>
        <strain evidence="3 4">J12</strain>
    </source>
</reference>
<gene>
    <name evidence="3" type="ORF">SAMN02744124_01268</name>
</gene>
<evidence type="ECO:0000313" key="3">
    <source>
        <dbReference type="EMBL" id="SMF09670.1"/>
    </source>
</evidence>
<dbReference type="Gene3D" id="2.70.98.50">
    <property type="entry name" value="putative glycoside hydrolase family protein from bacillus halodurans"/>
    <property type="match status" value="1"/>
</dbReference>
<comment type="caution">
    <text evidence="3">The sequence shown here is derived from an EMBL/GenBank/DDBJ whole genome shotgun (WGS) entry which is preliminary data.</text>
</comment>
<evidence type="ECO:0000256" key="1">
    <source>
        <dbReference type="SAM" id="MobiDB-lite"/>
    </source>
</evidence>
<feature type="domain" description="Glycosyl hydrolase family 95 N-terminal" evidence="2">
    <location>
        <begin position="13"/>
        <end position="65"/>
    </location>
</feature>
<dbReference type="Proteomes" id="UP000192939">
    <property type="component" value="Unassembled WGS sequence"/>
</dbReference>
<proteinExistence type="predicted"/>
<evidence type="ECO:0000313" key="4">
    <source>
        <dbReference type="Proteomes" id="UP000192939"/>
    </source>
</evidence>
<dbReference type="Pfam" id="PF14498">
    <property type="entry name" value="Glyco_hyd_65N_2"/>
    <property type="match status" value="1"/>
</dbReference>
<dbReference type="RefSeq" id="WP_085169550.1">
    <property type="nucleotide sequence ID" value="NZ_FXAE01000008.1"/>
</dbReference>
<keyword evidence="3" id="KW-0378">Hydrolase</keyword>
<sequence length="108" mass="11372">MKVNAAEHGATKLWYDKPAAGWSEGLPVGNRRIGAVVMAAPEREVWNLTESTYWSGQAEEVGAAGLGGKGGAGRDSRAAVCRRLRGRRTAGEANAATAEAKLRHPSDV</sequence>
<organism evidence="3 4">
    <name type="scientific">Paenibacillus barengoltzii J12</name>
    <dbReference type="NCBI Taxonomy" id="935846"/>
    <lineage>
        <taxon>Bacteria</taxon>
        <taxon>Bacillati</taxon>
        <taxon>Bacillota</taxon>
        <taxon>Bacilli</taxon>
        <taxon>Bacillales</taxon>
        <taxon>Paenibacillaceae</taxon>
        <taxon>Paenibacillus</taxon>
    </lineage>
</organism>
<accession>A0ABY1LVG5</accession>
<keyword evidence="4" id="KW-1185">Reference proteome</keyword>
<dbReference type="EMBL" id="FXAE01000008">
    <property type="protein sequence ID" value="SMF09670.1"/>
    <property type="molecule type" value="Genomic_DNA"/>
</dbReference>
<dbReference type="GO" id="GO:0016787">
    <property type="term" value="F:hydrolase activity"/>
    <property type="evidence" value="ECO:0007669"/>
    <property type="project" value="UniProtKB-KW"/>
</dbReference>
<evidence type="ECO:0000259" key="2">
    <source>
        <dbReference type="Pfam" id="PF14498"/>
    </source>
</evidence>
<feature type="region of interest" description="Disordered" evidence="1">
    <location>
        <begin position="88"/>
        <end position="108"/>
    </location>
</feature>
<dbReference type="InterPro" id="IPR027414">
    <property type="entry name" value="GH95_N_dom"/>
</dbReference>